<dbReference type="InterPro" id="IPR009367">
    <property type="entry name" value="Elm1-like"/>
</dbReference>
<evidence type="ECO:0000313" key="1">
    <source>
        <dbReference type="EMBL" id="SHI08624.1"/>
    </source>
</evidence>
<evidence type="ECO:0000313" key="2">
    <source>
        <dbReference type="Proteomes" id="UP000184139"/>
    </source>
</evidence>
<dbReference type="Pfam" id="PF06258">
    <property type="entry name" value="Mito_fiss_Elm1"/>
    <property type="match status" value="1"/>
</dbReference>
<name>A0A1M5Y9W2_9BACT</name>
<sequence>MEKLHIALFRDGRPGHMKQSRGIANALHRYAEISVDEIDVVRRSLLGDAVALVGYFLCRPSPHQTAAGYDLVLGAGSRTHLPMLNWARTYRARAVVCMTPPWPLRSRFNLCCSPIHDRVRPADNLFLTIGPPNTATAGDKQCRDTGLFCIGGADSASHIWDEQRIITDLTCIIEKSAMRSWVMTSSPRTPASTESRCAKLAAEFPHVTFVPFAQTEPGWIEQQYQQHGTVWITADSISMVYEALSAGCRVGIVPVRWKKKDGKFAYSERYLVDKKLVVSLASWLANPDQWQEHEPLNEADRCAREIVKRWWPSSLR</sequence>
<reference evidence="1 2" key="1">
    <citation type="submission" date="2016-11" db="EMBL/GenBank/DDBJ databases">
        <authorList>
            <person name="Jaros S."/>
            <person name="Januszkiewicz K."/>
            <person name="Wedrychowicz H."/>
        </authorList>
    </citation>
    <scope>NUCLEOTIDE SEQUENCE [LARGE SCALE GENOMIC DNA]</scope>
    <source>
        <strain evidence="1 2">DSM 9705</strain>
    </source>
</reference>
<evidence type="ECO:0008006" key="3">
    <source>
        <dbReference type="Google" id="ProtNLM"/>
    </source>
</evidence>
<dbReference type="EMBL" id="FQXS01000030">
    <property type="protein sequence ID" value="SHI08624.1"/>
    <property type="molecule type" value="Genomic_DNA"/>
</dbReference>
<protein>
    <recommendedName>
        <fullName evidence="3">Nucleoside-diphosphate sugar epimerase</fullName>
    </recommendedName>
</protein>
<dbReference type="STRING" id="1121409.SAMN02745124_03770"/>
<dbReference type="Proteomes" id="UP000184139">
    <property type="component" value="Unassembled WGS sequence"/>
</dbReference>
<gene>
    <name evidence="1" type="ORF">SAMN02745124_03770</name>
</gene>
<dbReference type="AlphaFoldDB" id="A0A1M5Y9W2"/>
<dbReference type="OrthoDB" id="1865at2"/>
<dbReference type="RefSeq" id="WP_073378535.1">
    <property type="nucleotide sequence ID" value="NZ_FQXS01000030.1"/>
</dbReference>
<accession>A0A1M5Y9W2</accession>
<organism evidence="1 2">
    <name type="scientific">Desulfofustis glycolicus DSM 9705</name>
    <dbReference type="NCBI Taxonomy" id="1121409"/>
    <lineage>
        <taxon>Bacteria</taxon>
        <taxon>Pseudomonadati</taxon>
        <taxon>Thermodesulfobacteriota</taxon>
        <taxon>Desulfobulbia</taxon>
        <taxon>Desulfobulbales</taxon>
        <taxon>Desulfocapsaceae</taxon>
        <taxon>Desulfofustis</taxon>
    </lineage>
</organism>
<keyword evidence="2" id="KW-1185">Reference proteome</keyword>
<proteinExistence type="predicted"/>